<dbReference type="InterPro" id="IPR006179">
    <property type="entry name" value="5_nucleotidase/apyrase"/>
</dbReference>
<dbReference type="Pfam" id="PF00149">
    <property type="entry name" value="Metallophos"/>
    <property type="match status" value="1"/>
</dbReference>
<reference evidence="3 4" key="1">
    <citation type="submission" date="2018-10" db="EMBL/GenBank/DDBJ databases">
        <title>Histidinibacterium lentulum gen. nov., sp. nov., a marine bacterium from the culture broth of Picochlorum sp. 122.</title>
        <authorList>
            <person name="Wang G."/>
        </authorList>
    </citation>
    <scope>NUCLEOTIDE SEQUENCE [LARGE SCALE GENOMIC DNA]</scope>
    <source>
        <strain evidence="3 4">B17</strain>
    </source>
</reference>
<organism evidence="3 4">
    <name type="scientific">Histidinibacterium lentulum</name>
    <dbReference type="NCBI Taxonomy" id="2480588"/>
    <lineage>
        <taxon>Bacteria</taxon>
        <taxon>Pseudomonadati</taxon>
        <taxon>Pseudomonadota</taxon>
        <taxon>Alphaproteobacteria</taxon>
        <taxon>Rhodobacterales</taxon>
        <taxon>Paracoccaceae</taxon>
        <taxon>Histidinibacterium</taxon>
    </lineage>
</organism>
<evidence type="ECO:0000313" key="4">
    <source>
        <dbReference type="Proteomes" id="UP000268016"/>
    </source>
</evidence>
<gene>
    <name evidence="3" type="ORF">EAT49_14215</name>
</gene>
<dbReference type="GO" id="GO:0016787">
    <property type="term" value="F:hydrolase activity"/>
    <property type="evidence" value="ECO:0007669"/>
    <property type="project" value="InterPro"/>
</dbReference>
<sequence>MKPIAAAVGRRLVLKSLAAAPVALAAPAFAQTEAEAVLLTITDLHSPYSRLPALLEAIREVARGPVPAALILNGDLFERGNVAALRSGAAADFAFLEAAAAELPVIVNLGNHETAILDDMASFVARATGAGATVIGNLIDRRTGRFFTPVSTRLGLGGIELALLGVGTDNPFVYRAPVRDSLLLLDPAGFVAETASAVLGDADLPVLVSHAGVTADKAMLDGLAPGTVVLGAHDHLELTHESGGILYLHTGAWGRTLAVHALRRAEAGVEVATDLRAISPGSGDTALAALIDEVLAEHLTDADREVIAIRETALDMPASILVAVEAVRAAAEADAAFLGHTTFGAPLDAGPLTRYDFDAFVRFDGDIRTAEVSGETLTAIMGRANQWRAESLEARTGDYVHTAEIGIDPGATYRIATNGWTAMNQESYLGTTDIVFEEAPGLMLKAVVAEALASG</sequence>
<evidence type="ECO:0000313" key="3">
    <source>
        <dbReference type="EMBL" id="ROT99370.1"/>
    </source>
</evidence>
<dbReference type="GO" id="GO:0009166">
    <property type="term" value="P:nucleotide catabolic process"/>
    <property type="evidence" value="ECO:0007669"/>
    <property type="project" value="InterPro"/>
</dbReference>
<dbReference type="Gene3D" id="3.90.780.10">
    <property type="entry name" value="5'-Nucleotidase, C-terminal domain"/>
    <property type="match status" value="1"/>
</dbReference>
<keyword evidence="4" id="KW-1185">Reference proteome</keyword>
<accession>A0A3N2QW41</accession>
<dbReference type="Proteomes" id="UP000268016">
    <property type="component" value="Unassembled WGS sequence"/>
</dbReference>
<dbReference type="OrthoDB" id="185653at2"/>
<dbReference type="RefSeq" id="WP_123642965.1">
    <property type="nucleotide sequence ID" value="NZ_ML119087.1"/>
</dbReference>
<comment type="caution">
    <text evidence="3">The sequence shown here is derived from an EMBL/GenBank/DDBJ whole genome shotgun (WGS) entry which is preliminary data.</text>
</comment>
<dbReference type="AlphaFoldDB" id="A0A3N2QW41"/>
<name>A0A3N2QW41_9RHOB</name>
<keyword evidence="1" id="KW-0732">Signal</keyword>
<feature type="chain" id="PRO_5018162612" evidence="1">
    <location>
        <begin position="31"/>
        <end position="455"/>
    </location>
</feature>
<dbReference type="InterPro" id="IPR029052">
    <property type="entry name" value="Metallo-depent_PP-like"/>
</dbReference>
<dbReference type="EMBL" id="RDRB01000007">
    <property type="protein sequence ID" value="ROT99370.1"/>
    <property type="molecule type" value="Genomic_DNA"/>
</dbReference>
<feature type="domain" description="Calcineurin-like phosphoesterase" evidence="2">
    <location>
        <begin position="39"/>
        <end position="118"/>
    </location>
</feature>
<evidence type="ECO:0000256" key="1">
    <source>
        <dbReference type="SAM" id="SignalP"/>
    </source>
</evidence>
<protein>
    <submittedName>
        <fullName evidence="3">Bifunctional metallophosphatase/5'-nucleotidase</fullName>
    </submittedName>
</protein>
<dbReference type="InterPro" id="IPR036907">
    <property type="entry name" value="5'-Nucleotdase_C_sf"/>
</dbReference>
<dbReference type="PANTHER" id="PTHR11575:SF24">
    <property type="entry name" value="5'-NUCLEOTIDASE"/>
    <property type="match status" value="1"/>
</dbReference>
<dbReference type="Gene3D" id="3.60.21.10">
    <property type="match status" value="1"/>
</dbReference>
<dbReference type="SUPFAM" id="SSF56300">
    <property type="entry name" value="Metallo-dependent phosphatases"/>
    <property type="match status" value="1"/>
</dbReference>
<proteinExistence type="predicted"/>
<dbReference type="PROSITE" id="PS51318">
    <property type="entry name" value="TAT"/>
    <property type="match status" value="1"/>
</dbReference>
<dbReference type="InterPro" id="IPR004843">
    <property type="entry name" value="Calcineurin-like_PHP"/>
</dbReference>
<feature type="signal peptide" evidence="1">
    <location>
        <begin position="1"/>
        <end position="30"/>
    </location>
</feature>
<evidence type="ECO:0000259" key="2">
    <source>
        <dbReference type="Pfam" id="PF00149"/>
    </source>
</evidence>
<dbReference type="InterPro" id="IPR006311">
    <property type="entry name" value="TAT_signal"/>
</dbReference>
<dbReference type="SUPFAM" id="SSF55816">
    <property type="entry name" value="5'-nucleotidase (syn. UDP-sugar hydrolase), C-terminal domain"/>
    <property type="match status" value="1"/>
</dbReference>
<dbReference type="PANTHER" id="PTHR11575">
    <property type="entry name" value="5'-NUCLEOTIDASE-RELATED"/>
    <property type="match status" value="1"/>
</dbReference>